<protein>
    <submittedName>
        <fullName evidence="8">Zinc finger protein 646</fullName>
    </submittedName>
</protein>
<evidence type="ECO:0000256" key="4">
    <source>
        <dbReference type="ARBA" id="ARBA00022833"/>
    </source>
</evidence>
<dbReference type="PROSITE" id="PS00028">
    <property type="entry name" value="ZINC_FINGER_C2H2_1"/>
    <property type="match status" value="4"/>
</dbReference>
<organism evidence="8">
    <name type="scientific">Iconisemion striatum</name>
    <dbReference type="NCBI Taxonomy" id="60296"/>
    <lineage>
        <taxon>Eukaryota</taxon>
        <taxon>Metazoa</taxon>
        <taxon>Chordata</taxon>
        <taxon>Craniata</taxon>
        <taxon>Vertebrata</taxon>
        <taxon>Euteleostomi</taxon>
        <taxon>Actinopterygii</taxon>
        <taxon>Neopterygii</taxon>
        <taxon>Teleostei</taxon>
        <taxon>Neoteleostei</taxon>
        <taxon>Acanthomorphata</taxon>
        <taxon>Ovalentaria</taxon>
        <taxon>Atherinomorphae</taxon>
        <taxon>Cyprinodontiformes</taxon>
        <taxon>Nothobranchiidae</taxon>
        <taxon>Iconisemion</taxon>
    </lineage>
</organism>
<feature type="domain" description="C2H2-type" evidence="7">
    <location>
        <begin position="328"/>
        <end position="355"/>
    </location>
</feature>
<evidence type="ECO:0000256" key="1">
    <source>
        <dbReference type="ARBA" id="ARBA00022723"/>
    </source>
</evidence>
<sequence length="359" mass="40664">MTDHVTKNCAVNPSDNPDAEASKAADVIAAHAIDSEIDCKTKETEFISSTEARSFVTREHFLKSVSTKNCPFCFRKVAATTKHLTQKHYAAAVRFIEDGTVKFVVPCMCKDVPQHRSHYHCPICVRTISRRSNFEVHLTKQHACSILQLSSGAEKLLQIHQEKEKRRLRLETRLAKQLDMFVVDSYIQDLGEFGTKSNSQQDASTQVVKTLDGGFAELLDPADESEHTTKNKNVSRTEKLETTQDSSEAVSPSRIKPVKRPFFPGNPTGKRSTHRCKACGKIFHYMYTLKTHVHTHARDRVSVCGLCGKRLGFKEHLVQHLKNHNKKNKCETCGKQFSSDSRLKRHKIFHQPKTMNAFS</sequence>
<dbReference type="Gene3D" id="3.30.160.60">
    <property type="entry name" value="Classic Zinc Finger"/>
    <property type="match status" value="2"/>
</dbReference>
<keyword evidence="2" id="KW-0677">Repeat</keyword>
<dbReference type="GO" id="GO:0008270">
    <property type="term" value="F:zinc ion binding"/>
    <property type="evidence" value="ECO:0007669"/>
    <property type="project" value="UniProtKB-KW"/>
</dbReference>
<keyword evidence="1" id="KW-0479">Metal-binding</keyword>
<dbReference type="AlphaFoldDB" id="A0A1A7WNI1"/>
<dbReference type="PANTHER" id="PTHR24379:SF121">
    <property type="entry name" value="C2H2-TYPE DOMAIN-CONTAINING PROTEIN"/>
    <property type="match status" value="1"/>
</dbReference>
<feature type="domain" description="C2H2-type" evidence="7">
    <location>
        <begin position="274"/>
        <end position="301"/>
    </location>
</feature>
<dbReference type="PANTHER" id="PTHR24379">
    <property type="entry name" value="KRAB AND ZINC FINGER DOMAIN-CONTAINING"/>
    <property type="match status" value="1"/>
</dbReference>
<feature type="domain" description="C2H2-type" evidence="7">
    <location>
        <begin position="302"/>
        <end position="329"/>
    </location>
</feature>
<evidence type="ECO:0000313" key="8">
    <source>
        <dbReference type="EMBL" id="SBP07280.1"/>
    </source>
</evidence>
<feature type="region of interest" description="Disordered" evidence="6">
    <location>
        <begin position="219"/>
        <end position="273"/>
    </location>
</feature>
<dbReference type="InterPro" id="IPR013087">
    <property type="entry name" value="Znf_C2H2_type"/>
</dbReference>
<dbReference type="SMART" id="SM00355">
    <property type="entry name" value="ZnF_C2H2"/>
    <property type="match status" value="4"/>
</dbReference>
<evidence type="ECO:0000256" key="5">
    <source>
        <dbReference type="PROSITE-ProRule" id="PRU00042"/>
    </source>
</evidence>
<evidence type="ECO:0000256" key="6">
    <source>
        <dbReference type="SAM" id="MobiDB-lite"/>
    </source>
</evidence>
<evidence type="ECO:0000256" key="2">
    <source>
        <dbReference type="ARBA" id="ARBA00022737"/>
    </source>
</evidence>
<dbReference type="EMBL" id="HADW01005880">
    <property type="protein sequence ID" value="SBP07280.1"/>
    <property type="molecule type" value="Transcribed_RNA"/>
</dbReference>
<evidence type="ECO:0000259" key="7">
    <source>
        <dbReference type="PROSITE" id="PS50157"/>
    </source>
</evidence>
<keyword evidence="4" id="KW-0862">Zinc</keyword>
<dbReference type="SUPFAM" id="SSF57667">
    <property type="entry name" value="beta-beta-alpha zinc fingers"/>
    <property type="match status" value="2"/>
</dbReference>
<reference evidence="8" key="2">
    <citation type="submission" date="2016-06" db="EMBL/GenBank/DDBJ databases">
        <title>The genome of a short-lived fish provides insights into sex chromosome evolution and the genetic control of aging.</title>
        <authorList>
            <person name="Reichwald K."/>
            <person name="Felder M."/>
            <person name="Petzold A."/>
            <person name="Koch P."/>
            <person name="Groth M."/>
            <person name="Platzer M."/>
        </authorList>
    </citation>
    <scope>NUCLEOTIDE SEQUENCE</scope>
    <source>
        <tissue evidence="8">Brain</tissue>
    </source>
</reference>
<dbReference type="InterPro" id="IPR036236">
    <property type="entry name" value="Znf_C2H2_sf"/>
</dbReference>
<dbReference type="Pfam" id="PF00096">
    <property type="entry name" value="zf-C2H2"/>
    <property type="match status" value="1"/>
</dbReference>
<dbReference type="PROSITE" id="PS50157">
    <property type="entry name" value="ZINC_FINGER_C2H2_2"/>
    <property type="match status" value="3"/>
</dbReference>
<evidence type="ECO:0000256" key="3">
    <source>
        <dbReference type="ARBA" id="ARBA00022771"/>
    </source>
</evidence>
<feature type="region of interest" description="Disordered" evidence="6">
    <location>
        <begin position="1"/>
        <end position="20"/>
    </location>
</feature>
<keyword evidence="3 5" id="KW-0863">Zinc-finger</keyword>
<accession>A0A1A7WNI1</accession>
<reference evidence="8" key="1">
    <citation type="submission" date="2016-05" db="EMBL/GenBank/DDBJ databases">
        <authorList>
            <person name="Lavstsen T."/>
            <person name="Jespersen J.S."/>
        </authorList>
    </citation>
    <scope>NUCLEOTIDE SEQUENCE</scope>
    <source>
        <tissue evidence="8">Brain</tissue>
    </source>
</reference>
<gene>
    <name evidence="8" type="primary">FIZ1</name>
</gene>
<feature type="compositionally biased region" description="Basic and acidic residues" evidence="6">
    <location>
        <begin position="224"/>
        <end position="242"/>
    </location>
</feature>
<name>A0A1A7WNI1_9TELE</name>
<proteinExistence type="predicted"/>